<keyword evidence="2" id="KW-1133">Transmembrane helix</keyword>
<keyword evidence="2" id="KW-0812">Transmembrane</keyword>
<evidence type="ECO:0000313" key="5">
    <source>
        <dbReference type="Proteomes" id="UP001149954"/>
    </source>
</evidence>
<keyword evidence="3" id="KW-0732">Signal</keyword>
<feature type="compositionally biased region" description="Polar residues" evidence="1">
    <location>
        <begin position="180"/>
        <end position="189"/>
    </location>
</feature>
<dbReference type="Proteomes" id="UP001149954">
    <property type="component" value="Unassembled WGS sequence"/>
</dbReference>
<feature type="signal peptide" evidence="3">
    <location>
        <begin position="1"/>
        <end position="19"/>
    </location>
</feature>
<keyword evidence="5" id="KW-1185">Reference proteome</keyword>
<dbReference type="OrthoDB" id="4368597at2759"/>
<evidence type="ECO:0000313" key="4">
    <source>
        <dbReference type="EMBL" id="KAJ5521024.1"/>
    </source>
</evidence>
<dbReference type="AlphaFoldDB" id="A0A9X0CC44"/>
<evidence type="ECO:0000256" key="1">
    <source>
        <dbReference type="SAM" id="MobiDB-lite"/>
    </source>
</evidence>
<feature type="region of interest" description="Disordered" evidence="1">
    <location>
        <begin position="136"/>
        <end position="191"/>
    </location>
</feature>
<evidence type="ECO:0000256" key="3">
    <source>
        <dbReference type="SAM" id="SignalP"/>
    </source>
</evidence>
<name>A0A9X0CC44_9EURO</name>
<proteinExistence type="predicted"/>
<protein>
    <submittedName>
        <fullName evidence="4">Uncharacterized protein</fullName>
    </submittedName>
</protein>
<feature type="region of interest" description="Disordered" evidence="1">
    <location>
        <begin position="75"/>
        <end position="106"/>
    </location>
</feature>
<sequence>MHFTAPSVALLALAAGVQAGVATKEQHEPPVRSSKAIGKHYTTDSATGAVTGIPIHETGIVGTGVQTGSHPIVTGSPHHDGTQTGSHPIVTGSPHNNGTNGGGNDHTIIGTGTAPCYSCHGSATIPVYVPTKTNGAGPSGGASATGGAGGSHGGSGSDSGASPSGGAGSSSGLGSESGSTEFTPSNPGSKVTAPQVGVFAVIGSVIYGAVMLLA</sequence>
<feature type="transmembrane region" description="Helical" evidence="2">
    <location>
        <begin position="196"/>
        <end position="213"/>
    </location>
</feature>
<gene>
    <name evidence="4" type="ORF">N7463_001477</name>
</gene>
<evidence type="ECO:0000256" key="2">
    <source>
        <dbReference type="SAM" id="Phobius"/>
    </source>
</evidence>
<feature type="compositionally biased region" description="Gly residues" evidence="1">
    <location>
        <begin position="137"/>
        <end position="171"/>
    </location>
</feature>
<accession>A0A9X0CC44</accession>
<reference evidence="4" key="2">
    <citation type="journal article" date="2023" name="IMA Fungus">
        <title>Comparative genomic study of the Penicillium genus elucidates a diverse pangenome and 15 lateral gene transfer events.</title>
        <authorList>
            <person name="Petersen C."/>
            <person name="Sorensen T."/>
            <person name="Nielsen M.R."/>
            <person name="Sondergaard T.E."/>
            <person name="Sorensen J.L."/>
            <person name="Fitzpatrick D.A."/>
            <person name="Frisvad J.C."/>
            <person name="Nielsen K.L."/>
        </authorList>
    </citation>
    <scope>NUCLEOTIDE SEQUENCE</scope>
    <source>
        <strain evidence="4">IBT 29495</strain>
    </source>
</reference>
<reference evidence="4" key="1">
    <citation type="submission" date="2022-12" db="EMBL/GenBank/DDBJ databases">
        <authorList>
            <person name="Petersen C."/>
        </authorList>
    </citation>
    <scope>NUCLEOTIDE SEQUENCE</scope>
    <source>
        <strain evidence="4">IBT 29495</strain>
    </source>
</reference>
<keyword evidence="2" id="KW-0472">Membrane</keyword>
<dbReference type="EMBL" id="JAPWDS010000001">
    <property type="protein sequence ID" value="KAJ5521024.1"/>
    <property type="molecule type" value="Genomic_DNA"/>
</dbReference>
<comment type="caution">
    <text evidence="4">The sequence shown here is derived from an EMBL/GenBank/DDBJ whole genome shotgun (WGS) entry which is preliminary data.</text>
</comment>
<feature type="chain" id="PRO_5040899076" evidence="3">
    <location>
        <begin position="20"/>
        <end position="214"/>
    </location>
</feature>
<organism evidence="4 5">
    <name type="scientific">Penicillium fimorum</name>
    <dbReference type="NCBI Taxonomy" id="1882269"/>
    <lineage>
        <taxon>Eukaryota</taxon>
        <taxon>Fungi</taxon>
        <taxon>Dikarya</taxon>
        <taxon>Ascomycota</taxon>
        <taxon>Pezizomycotina</taxon>
        <taxon>Eurotiomycetes</taxon>
        <taxon>Eurotiomycetidae</taxon>
        <taxon>Eurotiales</taxon>
        <taxon>Aspergillaceae</taxon>
        <taxon>Penicillium</taxon>
    </lineage>
</organism>